<evidence type="ECO:0000256" key="1">
    <source>
        <dbReference type="SAM" id="Phobius"/>
    </source>
</evidence>
<organism evidence="3">
    <name type="scientific">Flavonifractor plautii</name>
    <name type="common">Fusobacterium plautii</name>
    <dbReference type="NCBI Taxonomy" id="292800"/>
    <lineage>
        <taxon>Bacteria</taxon>
        <taxon>Bacillati</taxon>
        <taxon>Bacillota</taxon>
        <taxon>Clostridia</taxon>
        <taxon>Eubacteriales</taxon>
        <taxon>Oscillospiraceae</taxon>
        <taxon>Flavonifractor</taxon>
    </lineage>
</organism>
<keyword evidence="1" id="KW-0812">Transmembrane</keyword>
<dbReference type="EMBL" id="CACRUB010000044">
    <property type="protein sequence ID" value="VYU48217.1"/>
    <property type="molecule type" value="Genomic_DNA"/>
</dbReference>
<feature type="domain" description="Potassium channel" evidence="2">
    <location>
        <begin position="95"/>
        <end position="174"/>
    </location>
</feature>
<proteinExistence type="predicted"/>
<keyword evidence="1" id="KW-0472">Membrane</keyword>
<keyword evidence="1" id="KW-1133">Transmembrane helix</keyword>
<evidence type="ECO:0000259" key="2">
    <source>
        <dbReference type="Pfam" id="PF07885"/>
    </source>
</evidence>
<feature type="transmembrane region" description="Helical" evidence="1">
    <location>
        <begin position="45"/>
        <end position="71"/>
    </location>
</feature>
<dbReference type="PROSITE" id="PS51257">
    <property type="entry name" value="PROKAR_LIPOPROTEIN"/>
    <property type="match status" value="1"/>
</dbReference>
<accession>A0A6N3F800</accession>
<feature type="transmembrane region" description="Helical" evidence="1">
    <location>
        <begin position="154"/>
        <end position="176"/>
    </location>
</feature>
<protein>
    <submittedName>
        <fullName evidence="3">Ion channel</fullName>
    </submittedName>
</protein>
<dbReference type="AlphaFoldDB" id="A0A6N3F800"/>
<dbReference type="SUPFAM" id="SSF81324">
    <property type="entry name" value="Voltage-gated potassium channels"/>
    <property type="match status" value="1"/>
</dbReference>
<evidence type="ECO:0000313" key="3">
    <source>
        <dbReference type="EMBL" id="VYU48217.1"/>
    </source>
</evidence>
<dbReference type="RefSeq" id="WP_148340867.1">
    <property type="nucleotide sequence ID" value="NZ_CACRUB010000044.1"/>
</dbReference>
<feature type="transmembrane region" description="Helical" evidence="1">
    <location>
        <begin position="83"/>
        <end position="107"/>
    </location>
</feature>
<sequence>MKNKVYMLLNRHIALITTIVDLLYIGLLFFSSCASLTSPATLNCFLIVLTIVLGVFLIIALMCPFWGIANFRKICPKRNKERLYILSSLIFLICVIFAILYAFVIMFDERAFQFNNGLSRNVIIRGFDLLYFSIVTFTTLGYGDIVPVSWPAKVVVSVEALSFTVGIAFVLANFYFNKNEGDCTNE</sequence>
<dbReference type="Gene3D" id="1.10.287.70">
    <property type="match status" value="1"/>
</dbReference>
<gene>
    <name evidence="3" type="ORF">FPLFYP42_02479</name>
</gene>
<name>A0A6N3F800_FLAPL</name>
<dbReference type="InterPro" id="IPR013099">
    <property type="entry name" value="K_chnl_dom"/>
</dbReference>
<feature type="transmembrane region" description="Helical" evidence="1">
    <location>
        <begin position="122"/>
        <end position="142"/>
    </location>
</feature>
<reference evidence="3" key="1">
    <citation type="submission" date="2019-11" db="EMBL/GenBank/DDBJ databases">
        <authorList>
            <person name="Feng L."/>
        </authorList>
    </citation>
    <scope>NUCLEOTIDE SEQUENCE</scope>
    <source>
        <strain evidence="3">FplautiiLFYP42</strain>
    </source>
</reference>
<feature type="transmembrane region" description="Helical" evidence="1">
    <location>
        <begin position="12"/>
        <end position="30"/>
    </location>
</feature>
<dbReference type="Pfam" id="PF07885">
    <property type="entry name" value="Ion_trans_2"/>
    <property type="match status" value="1"/>
</dbReference>